<reference evidence="5" key="1">
    <citation type="journal article" date="2019" name="MBio">
        <title>Virus Genomes from Deep Sea Sediments Expand the Ocean Megavirome and Support Independent Origins of Viral Gigantism.</title>
        <authorList>
            <person name="Backstrom D."/>
            <person name="Yutin N."/>
            <person name="Jorgensen S.L."/>
            <person name="Dharamshi J."/>
            <person name="Homa F."/>
            <person name="Zaremba-Niedwiedzka K."/>
            <person name="Spang A."/>
            <person name="Wolf Y.I."/>
            <person name="Koonin E.V."/>
            <person name="Ettema T.J."/>
        </authorList>
    </citation>
    <scope>NUCLEOTIDE SEQUENCE</scope>
</reference>
<dbReference type="EMBL" id="MK500287">
    <property type="protein sequence ID" value="QBK84705.1"/>
    <property type="molecule type" value="Genomic_DNA"/>
</dbReference>
<dbReference type="InterPro" id="IPR013111">
    <property type="entry name" value="EGF_extracell"/>
</dbReference>
<evidence type="ECO:0000313" key="5">
    <source>
        <dbReference type="EMBL" id="QBK84705.1"/>
    </source>
</evidence>
<accession>A0A481YN56</accession>
<keyword evidence="3" id="KW-0472">Membrane</keyword>
<dbReference type="Pfam" id="PF07974">
    <property type="entry name" value="EGF_2"/>
    <property type="match status" value="1"/>
</dbReference>
<dbReference type="PROSITE" id="PS00022">
    <property type="entry name" value="EGF_1"/>
    <property type="match status" value="2"/>
</dbReference>
<dbReference type="PANTHER" id="PTHR14949">
    <property type="entry name" value="EGF-LIKE-DOMAIN, MULTIPLE 7, 8"/>
    <property type="match status" value="1"/>
</dbReference>
<evidence type="ECO:0000259" key="4">
    <source>
        <dbReference type="PROSITE" id="PS50026"/>
    </source>
</evidence>
<organism evidence="5">
    <name type="scientific">Pithovirus LCDPAC01</name>
    <dbReference type="NCBI Taxonomy" id="2506600"/>
    <lineage>
        <taxon>Viruses</taxon>
        <taxon>Pithoviruses</taxon>
    </lineage>
</organism>
<protein>
    <submittedName>
        <fullName evidence="5">Transmembrane protein</fullName>
    </submittedName>
</protein>
<keyword evidence="3 5" id="KW-0812">Transmembrane</keyword>
<dbReference type="Pfam" id="PF23106">
    <property type="entry name" value="EGF_Teneurin"/>
    <property type="match status" value="1"/>
</dbReference>
<sequence length="272" mass="29921">MALSATSKIIIGVVVLMLIGGFILLYFLVLRKKRCPNDCSNNGVCNGKTGKCTCNSGLTGDDCSERICPNNCSGNGTCNEKTGKCTCIFPWTGNDCSKDTFDTEIFNYQHKNNGKYMAGTDELLNWLGTNTNGNIVPGDWEKKYSLGFISSSQFDSSVEVYTSFVDQPPADTSHGTTPCVSSFITKQTGCDGLYGNAWYTHKIGYVSSFSFIGSVALYRTATRGDPFMLCSYLTESDDFRKLLLQSGDCQEEGTPIYKYNRRFVGYMRGPKA</sequence>
<name>A0A481YN56_9VIRU</name>
<keyword evidence="2" id="KW-1015">Disulfide bond</keyword>
<dbReference type="InterPro" id="IPR000742">
    <property type="entry name" value="EGF"/>
</dbReference>
<feature type="domain" description="EGF-like" evidence="4">
    <location>
        <begin position="31"/>
        <end position="64"/>
    </location>
</feature>
<dbReference type="SMART" id="SM00181">
    <property type="entry name" value="EGF"/>
    <property type="match status" value="2"/>
</dbReference>
<proteinExistence type="predicted"/>
<feature type="transmembrane region" description="Helical" evidence="3">
    <location>
        <begin position="9"/>
        <end position="29"/>
    </location>
</feature>
<gene>
    <name evidence="5" type="ORF">LCDPAC01_01860</name>
</gene>
<dbReference type="PANTHER" id="PTHR14949:SF56">
    <property type="entry name" value="EGF-LIKE-DOMAIN, MULTIPLE 7"/>
    <property type="match status" value="1"/>
</dbReference>
<dbReference type="InterPro" id="IPR050969">
    <property type="entry name" value="Dev_Signal_Modulators"/>
</dbReference>
<keyword evidence="3" id="KW-1133">Transmembrane helix</keyword>
<dbReference type="PROSITE" id="PS50026">
    <property type="entry name" value="EGF_3"/>
    <property type="match status" value="1"/>
</dbReference>
<keyword evidence="1" id="KW-0732">Signal</keyword>
<evidence type="ECO:0000256" key="3">
    <source>
        <dbReference type="SAM" id="Phobius"/>
    </source>
</evidence>
<dbReference type="Gene3D" id="2.10.25.10">
    <property type="entry name" value="Laminin"/>
    <property type="match status" value="2"/>
</dbReference>
<dbReference type="PROSITE" id="PS01186">
    <property type="entry name" value="EGF_2"/>
    <property type="match status" value="1"/>
</dbReference>
<evidence type="ECO:0000256" key="1">
    <source>
        <dbReference type="ARBA" id="ARBA00022729"/>
    </source>
</evidence>
<evidence type="ECO:0000256" key="2">
    <source>
        <dbReference type="ARBA" id="ARBA00023157"/>
    </source>
</evidence>